<dbReference type="GO" id="GO:0003341">
    <property type="term" value="P:cilium movement"/>
    <property type="evidence" value="ECO:0007669"/>
    <property type="project" value="TreeGrafter"/>
</dbReference>
<dbReference type="PANTHER" id="PTHR23053:SF0">
    <property type="entry name" value="HYDROCEPHALUS-INDUCING PROTEIN HOMOLOG"/>
    <property type="match status" value="1"/>
</dbReference>
<dbReference type="InterPro" id="IPR013783">
    <property type="entry name" value="Ig-like_fold"/>
</dbReference>
<evidence type="ECO:0000313" key="5">
    <source>
        <dbReference type="EMBL" id="SYZ67995.1"/>
    </source>
</evidence>
<dbReference type="InterPro" id="IPR033305">
    <property type="entry name" value="Hydin-like"/>
</dbReference>
<reference evidence="5 6" key="1">
    <citation type="submission" date="2018-09" db="EMBL/GenBank/DDBJ databases">
        <authorList>
            <person name="Peiro R."/>
            <person name="Begona"/>
            <person name="Cbmso G."/>
            <person name="Lopez M."/>
            <person name="Gonzalez S."/>
        </authorList>
    </citation>
    <scope>NUCLEOTIDE SEQUENCE [LARGE SCALE GENOMIC DNA]</scope>
</reference>
<dbReference type="GO" id="GO:1904158">
    <property type="term" value="P:axonemal central apparatus assembly"/>
    <property type="evidence" value="ECO:0007669"/>
    <property type="project" value="TreeGrafter"/>
</dbReference>
<dbReference type="Gene3D" id="2.60.40.10">
    <property type="entry name" value="Immunoglobulins"/>
    <property type="match status" value="4"/>
</dbReference>
<dbReference type="InterPro" id="IPR031549">
    <property type="entry name" value="ASH"/>
</dbReference>
<dbReference type="Proteomes" id="UP000319462">
    <property type="component" value="Chromosome 30"/>
</dbReference>
<evidence type="ECO:0000256" key="2">
    <source>
        <dbReference type="ARBA" id="ARBA00022490"/>
    </source>
</evidence>
<feature type="region of interest" description="Disordered" evidence="3">
    <location>
        <begin position="734"/>
        <end position="759"/>
    </location>
</feature>
<dbReference type="AlphaFoldDB" id="A0A3P3ZCV2"/>
<evidence type="ECO:0000256" key="1">
    <source>
        <dbReference type="ARBA" id="ARBA00004496"/>
    </source>
</evidence>
<keyword evidence="2" id="KW-0963">Cytoplasm</keyword>
<organism evidence="5 6">
    <name type="scientific">Leishmania braziliensis MHOM/BR/75/M2904</name>
    <dbReference type="NCBI Taxonomy" id="420245"/>
    <lineage>
        <taxon>Eukaryota</taxon>
        <taxon>Discoba</taxon>
        <taxon>Euglenozoa</taxon>
        <taxon>Kinetoplastea</taxon>
        <taxon>Metakinetoplastina</taxon>
        <taxon>Trypanosomatida</taxon>
        <taxon>Trypanosomatidae</taxon>
        <taxon>Leishmaniinae</taxon>
        <taxon>Leishmania</taxon>
        <taxon>Leishmania braziliensis species complex</taxon>
    </lineage>
</organism>
<protein>
    <submittedName>
        <fullName evidence="5">Hypothetical_protein</fullName>
    </submittedName>
</protein>
<feature type="compositionally biased region" description="Polar residues" evidence="3">
    <location>
        <begin position="734"/>
        <end position="755"/>
    </location>
</feature>
<evidence type="ECO:0000256" key="3">
    <source>
        <dbReference type="SAM" id="MobiDB-lite"/>
    </source>
</evidence>
<dbReference type="GO" id="GO:0005930">
    <property type="term" value="C:axoneme"/>
    <property type="evidence" value="ECO:0007669"/>
    <property type="project" value="TreeGrafter"/>
</dbReference>
<sequence length="1048" mass="112494">MGRRASAGGGSSGASGGSVSPFRCLTPIGVIAAGRQAEATFEFFADTLGMRESAWSFQIPGRATIPFVLVGTAVEPNVYFHASKVIFGHVQVGTQAEQTVVLENCDDIPFTFSWDKLSMEGTSSFLSVRPLRGSIAPHERLLVTVTFSPQDEVEYNVPLRCAVKRSSVPLSINIKGVGVSVHDSLQVEPIEDGAEPTLVVRGQPLMLNLDRVQVHSTIVRRFAMRNTGSHPFHYSVEAPENSSVTLEGMEGEIAAKQTGVVVFQYHPTCEETLRQFRLLFRIEGKVAYKVSIKATAYLPRLQLSFDHYDFGPRFISAYNNGLATGLPDACASLLRSSSSTVVSGAAVAVLQLTNLESEVVTVDCSVSGQNAWCRLDSTTLVVRPKDSARLRLTFVPSEVRQYDDSLRLCFNGLHTVLIPLAGEGVVPRVEVVNPFAKLGIVRIGETRQTEVKLLCLSKIPTPISFAQTMVDDLLQKGFSIFLPGQAPAATAASGLAMLLKPKESATVVLSFAPKQRMGGFSREVKMLVCGVEVPFLSLSGSCADAEVHLDTSVLLFRDVVVGASATRRVSILNSGDISQKFSWVSSLQKLRPQGEWSIVPSSGYVRAHTELTCELRYTPSLPKKGNTTTAAATGPSAPVQQSLTVELDSSPKISLTIESSWVAQPAATETVHFACRARETDVKLIEVYNSSDAPWTTEPVLDNLLWTCPTQLTLKPKTKTMVAVTYQPVRPTSNTAVASGKSCSNASSDSTTDMPSSKDKATLFIPLPDGTGRCVALEGTAEAPGLACPVQEYDGVTQASLPLYFQVRNWSATETARFRREVEWNSVTQRGTDESNQSTEQVSSLIRIEQAEVDGCARKGISNARSGRLSTRVATAPTASPAPNVIELPPGASRESVLTVTPLCDGVYKGTVRFVPIDGPGVTAAAEAVQFYEFVIRVRPVEVSVPSTVDLHAALRELASFAIPLTNPLSKPAVFKLEVGAADGTASTTAASAALEAFTFPSTLTVPAHSHVQAPVQFFPLIPRPPAMLRCTVTSAELGTTAVYNFDS</sequence>
<dbReference type="NCBIfam" id="NF012200">
    <property type="entry name" value="choice_anch_D"/>
    <property type="match status" value="1"/>
</dbReference>
<feature type="domain" description="Abnormal spindle-like microcephaly-associated protein ASH" evidence="4">
    <location>
        <begin position="82"/>
        <end position="158"/>
    </location>
</feature>
<dbReference type="Pfam" id="PF15780">
    <property type="entry name" value="ASH"/>
    <property type="match status" value="1"/>
</dbReference>
<evidence type="ECO:0000313" key="6">
    <source>
        <dbReference type="Proteomes" id="UP000319462"/>
    </source>
</evidence>
<gene>
    <name evidence="5" type="ORF">LBRM2904_30.1810</name>
</gene>
<evidence type="ECO:0000259" key="4">
    <source>
        <dbReference type="Pfam" id="PF15780"/>
    </source>
</evidence>
<comment type="subcellular location">
    <subcellularLocation>
        <location evidence="1">Cytoplasm</location>
    </subcellularLocation>
</comment>
<proteinExistence type="predicted"/>
<accession>A0A3P3ZCV2</accession>
<dbReference type="PANTHER" id="PTHR23053">
    <property type="entry name" value="DLEC1 DELETED IN LUNG AND ESOPHAGEAL CANCER 1"/>
    <property type="match status" value="1"/>
</dbReference>
<name>A0A3P3ZCV2_LEIBR</name>
<dbReference type="EMBL" id="LS997629">
    <property type="protein sequence ID" value="SYZ67995.1"/>
    <property type="molecule type" value="Genomic_DNA"/>
</dbReference>